<comment type="similarity">
    <text evidence="1">Belongs to the sodium:galactoside symporter (TC 2.A.2) family.</text>
</comment>
<keyword evidence="2" id="KW-1133">Transmembrane helix</keyword>
<evidence type="ECO:0000313" key="3">
    <source>
        <dbReference type="EMBL" id="SEF83490.1"/>
    </source>
</evidence>
<feature type="transmembrane region" description="Helical" evidence="2">
    <location>
        <begin position="100"/>
        <end position="119"/>
    </location>
</feature>
<feature type="transmembrane region" description="Helical" evidence="2">
    <location>
        <begin position="467"/>
        <end position="486"/>
    </location>
</feature>
<dbReference type="GO" id="GO:0008643">
    <property type="term" value="P:carbohydrate transport"/>
    <property type="evidence" value="ECO:0007669"/>
    <property type="project" value="InterPro"/>
</dbReference>
<dbReference type="GO" id="GO:0005886">
    <property type="term" value="C:plasma membrane"/>
    <property type="evidence" value="ECO:0007669"/>
    <property type="project" value="TreeGrafter"/>
</dbReference>
<feature type="transmembrane region" description="Helical" evidence="2">
    <location>
        <begin position="31"/>
        <end position="56"/>
    </location>
</feature>
<evidence type="ECO:0000256" key="2">
    <source>
        <dbReference type="SAM" id="Phobius"/>
    </source>
</evidence>
<gene>
    <name evidence="3" type="ORF">SAMN04488244_10495</name>
</gene>
<accession>A0A1H5V8F6</accession>
<dbReference type="PANTHER" id="PTHR11328:SF24">
    <property type="entry name" value="MAJOR FACILITATOR SUPERFAMILY (MFS) PROFILE DOMAIN-CONTAINING PROTEIN"/>
    <property type="match status" value="1"/>
</dbReference>
<feature type="transmembrane region" description="Helical" evidence="2">
    <location>
        <begin position="62"/>
        <end position="79"/>
    </location>
</feature>
<evidence type="ECO:0000313" key="4">
    <source>
        <dbReference type="Proteomes" id="UP000236721"/>
    </source>
</evidence>
<protein>
    <submittedName>
        <fullName evidence="3">Glycoside/pentoside/hexuronide:cation symporter, GPH family</fullName>
    </submittedName>
</protein>
<feature type="transmembrane region" description="Helical" evidence="2">
    <location>
        <begin position="269"/>
        <end position="291"/>
    </location>
</feature>
<dbReference type="Gene3D" id="1.20.1250.20">
    <property type="entry name" value="MFS general substrate transporter like domains"/>
    <property type="match status" value="2"/>
</dbReference>
<feature type="transmembrane region" description="Helical" evidence="2">
    <location>
        <begin position="333"/>
        <end position="350"/>
    </location>
</feature>
<keyword evidence="4" id="KW-1185">Reference proteome</keyword>
<dbReference type="AlphaFoldDB" id="A0A1H5V8F6"/>
<feature type="transmembrane region" description="Helical" evidence="2">
    <location>
        <begin position="204"/>
        <end position="223"/>
    </location>
</feature>
<dbReference type="InterPro" id="IPR039672">
    <property type="entry name" value="MFS_2"/>
</dbReference>
<dbReference type="RefSeq" id="WP_103879370.1">
    <property type="nucleotide sequence ID" value="NZ_FNVG01000004.1"/>
</dbReference>
<sequence length="511" mass="57612">MSEVRQSAATIDEIKQYGTASEDVVPMIQKIAFGIGSLANQLFAAALGVFMIVLVMGLGMDPFLVGILGALPRVFDAITDPLMGYISDNSRTRWGRRRPYIFIGAIITGAAFMLMWQIYPENGETYNFVYFLMLSLLFYLGYTIFATPLVALGYEMSPDFHERTRIMAVSQWIGQLAWMIAPWFWVIIYDPSLYESAAVGCRDLAIWVGFICLVFGIIPAIFCKERVLLEQAAEKVSFASLGSIMVNFFKGIWQTFKCIPFVQLCSATFLVFNGFQTVAQFSFFIIVFYVFNGDQGASGTWPAWFGTVSSLCTCLLVIPAVTKMSQKMDKKNAFIIATLISIVGYILRWWAFEQALNEDTHWMMFISLPLMTFGIGGLFTIMMSMTADVCDLDELKTGERREGIFGAVYWWFVKLGTAIAMLMSGWVLSGIGYGRLEEIRNSLQAGEALLNMPEAAEIINLMRMADIVVPVVTALLAIWVMYHYNFTEERAHYVRKELEKRRGKVKHDGEV</sequence>
<organism evidence="3 4">
    <name type="scientific">Vibrio hangzhouensis</name>
    <dbReference type="NCBI Taxonomy" id="462991"/>
    <lineage>
        <taxon>Bacteria</taxon>
        <taxon>Pseudomonadati</taxon>
        <taxon>Pseudomonadota</taxon>
        <taxon>Gammaproteobacteria</taxon>
        <taxon>Vibrionales</taxon>
        <taxon>Vibrionaceae</taxon>
        <taxon>Vibrio</taxon>
    </lineage>
</organism>
<keyword evidence="2" id="KW-0472">Membrane</keyword>
<dbReference type="EMBL" id="FNVG01000004">
    <property type="protein sequence ID" value="SEF83490.1"/>
    <property type="molecule type" value="Genomic_DNA"/>
</dbReference>
<feature type="transmembrane region" description="Helical" evidence="2">
    <location>
        <begin position="362"/>
        <end position="383"/>
    </location>
</feature>
<dbReference type="GO" id="GO:0015293">
    <property type="term" value="F:symporter activity"/>
    <property type="evidence" value="ECO:0007669"/>
    <property type="project" value="InterPro"/>
</dbReference>
<evidence type="ECO:0000256" key="1">
    <source>
        <dbReference type="ARBA" id="ARBA00009617"/>
    </source>
</evidence>
<name>A0A1H5V8F6_9VIBR</name>
<feature type="transmembrane region" description="Helical" evidence="2">
    <location>
        <begin position="303"/>
        <end position="321"/>
    </location>
</feature>
<proteinExistence type="inferred from homology"/>
<dbReference type="PANTHER" id="PTHR11328">
    <property type="entry name" value="MAJOR FACILITATOR SUPERFAMILY DOMAIN-CONTAINING PROTEIN"/>
    <property type="match status" value="1"/>
</dbReference>
<dbReference type="InterPro" id="IPR036259">
    <property type="entry name" value="MFS_trans_sf"/>
</dbReference>
<reference evidence="4" key="1">
    <citation type="submission" date="2016-10" db="EMBL/GenBank/DDBJ databases">
        <authorList>
            <person name="Varghese N."/>
            <person name="Submissions S."/>
        </authorList>
    </citation>
    <scope>NUCLEOTIDE SEQUENCE [LARGE SCALE GENOMIC DNA]</scope>
    <source>
        <strain evidence="4">CGMCC 1.7062</strain>
    </source>
</reference>
<dbReference type="Proteomes" id="UP000236721">
    <property type="component" value="Unassembled WGS sequence"/>
</dbReference>
<dbReference type="SUPFAM" id="SSF103473">
    <property type="entry name" value="MFS general substrate transporter"/>
    <property type="match status" value="1"/>
</dbReference>
<dbReference type="OrthoDB" id="181905at2"/>
<feature type="transmembrane region" description="Helical" evidence="2">
    <location>
        <begin position="404"/>
        <end position="428"/>
    </location>
</feature>
<dbReference type="Pfam" id="PF13347">
    <property type="entry name" value="MFS_2"/>
    <property type="match status" value="1"/>
</dbReference>
<feature type="transmembrane region" description="Helical" evidence="2">
    <location>
        <begin position="131"/>
        <end position="154"/>
    </location>
</feature>
<feature type="transmembrane region" description="Helical" evidence="2">
    <location>
        <begin position="166"/>
        <end position="189"/>
    </location>
</feature>
<keyword evidence="2" id="KW-0812">Transmembrane</keyword>